<comment type="pathway">
    <text evidence="3 7">Amino-sugar metabolism; N-acetylneuraminate degradation; D-fructose 6-phosphate from N-acetylneuraminate: step 3/5.</text>
</comment>
<keyword evidence="5 7" id="KW-0413">Isomerase</keyword>
<dbReference type="GO" id="GO:0005829">
    <property type="term" value="C:cytosol"/>
    <property type="evidence" value="ECO:0007669"/>
    <property type="project" value="TreeGrafter"/>
</dbReference>
<dbReference type="EC" id="5.1.3.9" evidence="7"/>
<dbReference type="EMBL" id="CP058649">
    <property type="protein sequence ID" value="QUI22962.1"/>
    <property type="molecule type" value="Genomic_DNA"/>
</dbReference>
<dbReference type="UniPathway" id="UPA00629">
    <property type="reaction ID" value="UER00682"/>
</dbReference>
<dbReference type="InterPro" id="IPR011060">
    <property type="entry name" value="RibuloseP-bd_barrel"/>
</dbReference>
<dbReference type="Gene3D" id="3.20.20.70">
    <property type="entry name" value="Aldolase class I"/>
    <property type="match status" value="1"/>
</dbReference>
<evidence type="ECO:0000313" key="8">
    <source>
        <dbReference type="EMBL" id="QUI22962.1"/>
    </source>
</evidence>
<dbReference type="InterPro" id="IPR013785">
    <property type="entry name" value="Aldolase_TIM"/>
</dbReference>
<keyword evidence="9" id="KW-1185">Reference proteome</keyword>
<name>A0A8J8SH26_9FIRM</name>
<dbReference type="KEGG" id="vpy:HZI73_11975"/>
<dbReference type="GO" id="GO:0019262">
    <property type="term" value="P:N-acetylneuraminate catabolic process"/>
    <property type="evidence" value="ECO:0007669"/>
    <property type="project" value="UniProtKB-UniRule"/>
</dbReference>
<dbReference type="GO" id="GO:0006053">
    <property type="term" value="P:N-acetylmannosamine catabolic process"/>
    <property type="evidence" value="ECO:0007669"/>
    <property type="project" value="TreeGrafter"/>
</dbReference>
<dbReference type="PANTHER" id="PTHR36204:SF1">
    <property type="entry name" value="N-ACETYLMANNOSAMINE-6-PHOSPHATE 2-EPIMERASE-RELATED"/>
    <property type="match status" value="1"/>
</dbReference>
<dbReference type="SUPFAM" id="SSF51366">
    <property type="entry name" value="Ribulose-phoshate binding barrel"/>
    <property type="match status" value="1"/>
</dbReference>
<dbReference type="GO" id="GO:0005975">
    <property type="term" value="P:carbohydrate metabolic process"/>
    <property type="evidence" value="ECO:0007669"/>
    <property type="project" value="UniProtKB-UniRule"/>
</dbReference>
<dbReference type="HAMAP" id="MF_01235">
    <property type="entry name" value="ManNAc6P_epimer"/>
    <property type="match status" value="1"/>
</dbReference>
<dbReference type="Pfam" id="PF04131">
    <property type="entry name" value="NanE"/>
    <property type="match status" value="1"/>
</dbReference>
<comment type="catalytic activity">
    <reaction evidence="1 7">
        <text>an N-acyl-D-glucosamine 6-phosphate = an N-acyl-D-mannosamine 6-phosphate</text>
        <dbReference type="Rhea" id="RHEA:23932"/>
        <dbReference type="ChEBI" id="CHEBI:57599"/>
        <dbReference type="ChEBI" id="CHEBI:57666"/>
        <dbReference type="EC" id="5.1.3.9"/>
    </reaction>
</comment>
<dbReference type="InterPro" id="IPR007260">
    <property type="entry name" value="NanE"/>
</dbReference>
<accession>A0A8J8SH26</accession>
<dbReference type="GO" id="GO:0047465">
    <property type="term" value="F:N-acylglucosamine-6-phosphate 2-epimerase activity"/>
    <property type="evidence" value="ECO:0007669"/>
    <property type="project" value="UniProtKB-EC"/>
</dbReference>
<evidence type="ECO:0000256" key="6">
    <source>
        <dbReference type="ARBA" id="ARBA00023277"/>
    </source>
</evidence>
<dbReference type="NCBIfam" id="NF002231">
    <property type="entry name" value="PRK01130.1"/>
    <property type="match status" value="1"/>
</dbReference>
<evidence type="ECO:0000256" key="3">
    <source>
        <dbReference type="ARBA" id="ARBA00005081"/>
    </source>
</evidence>
<reference evidence="8" key="1">
    <citation type="submission" date="2020-07" db="EMBL/GenBank/DDBJ databases">
        <title>Vallitalea pronyensis genome.</title>
        <authorList>
            <person name="Postec A."/>
        </authorList>
    </citation>
    <scope>NUCLEOTIDE SEQUENCE</scope>
    <source>
        <strain evidence="8">FatNI3</strain>
    </source>
</reference>
<gene>
    <name evidence="7" type="primary">nanE</name>
    <name evidence="8" type="ORF">HZI73_11975</name>
</gene>
<dbReference type="Proteomes" id="UP000683246">
    <property type="component" value="Chromosome"/>
</dbReference>
<evidence type="ECO:0000256" key="7">
    <source>
        <dbReference type="HAMAP-Rule" id="MF_01235"/>
    </source>
</evidence>
<keyword evidence="6 7" id="KW-0119">Carbohydrate metabolism</keyword>
<dbReference type="CDD" id="cd04729">
    <property type="entry name" value="NanE"/>
    <property type="match status" value="1"/>
</dbReference>
<dbReference type="RefSeq" id="WP_330619734.1">
    <property type="nucleotide sequence ID" value="NZ_CP058649.1"/>
</dbReference>
<dbReference type="AlphaFoldDB" id="A0A8J8SH26"/>
<dbReference type="PANTHER" id="PTHR36204">
    <property type="entry name" value="N-ACETYLMANNOSAMINE-6-PHOSPHATE 2-EPIMERASE-RELATED"/>
    <property type="match status" value="1"/>
</dbReference>
<protein>
    <recommendedName>
        <fullName evidence="7">Putative N-acetylmannosamine-6-phosphate 2-epimerase</fullName>
        <ecNumber evidence="7">5.1.3.9</ecNumber>
    </recommendedName>
    <alternativeName>
        <fullName evidence="7">ManNAc-6-P epimerase</fullName>
    </alternativeName>
</protein>
<evidence type="ECO:0000256" key="1">
    <source>
        <dbReference type="ARBA" id="ARBA00000056"/>
    </source>
</evidence>
<sequence length="232" mass="25598">MNRKKEITDIIRTGLIVSCQALSHEPLHSSFIMAKMSLAAYEGGAVCIRANSYEDIKAIKEEVDLPIIGLVKRDYDDSPIYITPTMREVREVAEAGAEVVAIDATHRIRPKGELLVDMVKQIKTAFPSLYMMADVATLEEAIYAESIGFDLVSSTLNGYTEYTMTSVLPNLDLVEAMTQSLSIPVIAEGGIWDYQDTRKALEKGAYAVVVGTAITRPQEITKKFVSAMKELL</sequence>
<evidence type="ECO:0000256" key="2">
    <source>
        <dbReference type="ARBA" id="ARBA00002147"/>
    </source>
</evidence>
<comment type="similarity">
    <text evidence="4 7">Belongs to the NanE family.</text>
</comment>
<evidence type="ECO:0000313" key="9">
    <source>
        <dbReference type="Proteomes" id="UP000683246"/>
    </source>
</evidence>
<proteinExistence type="inferred from homology"/>
<evidence type="ECO:0000256" key="5">
    <source>
        <dbReference type="ARBA" id="ARBA00023235"/>
    </source>
</evidence>
<organism evidence="8 9">
    <name type="scientific">Vallitalea pronyensis</name>
    <dbReference type="NCBI Taxonomy" id="1348613"/>
    <lineage>
        <taxon>Bacteria</taxon>
        <taxon>Bacillati</taxon>
        <taxon>Bacillota</taxon>
        <taxon>Clostridia</taxon>
        <taxon>Lachnospirales</taxon>
        <taxon>Vallitaleaceae</taxon>
        <taxon>Vallitalea</taxon>
    </lineage>
</organism>
<dbReference type="FunFam" id="3.20.20.70:FF:000035">
    <property type="entry name" value="Putative N-acetylmannosamine-6-phosphate 2-epimerase"/>
    <property type="match status" value="1"/>
</dbReference>
<evidence type="ECO:0000256" key="4">
    <source>
        <dbReference type="ARBA" id="ARBA00007439"/>
    </source>
</evidence>
<comment type="function">
    <text evidence="2 7">Converts N-acetylmannosamine-6-phosphate (ManNAc-6-P) to N-acetylglucosamine-6-phosphate (GlcNAc-6-P).</text>
</comment>